<dbReference type="Proteomes" id="UP000298030">
    <property type="component" value="Unassembled WGS sequence"/>
</dbReference>
<feature type="compositionally biased region" description="Polar residues" evidence="1">
    <location>
        <begin position="26"/>
        <end position="35"/>
    </location>
</feature>
<sequence length="181" mass="19059">MARETHVALPLDKLKCLQCSATLVSKQTNSTTQDASPGLGSLPVAEPSHSGPLYGIGESGTAASPWSSYPRYQPPVPQSTTRQYQYDHPGAPYSTSQVSTSPQPLYASGIPSSVPQSTNWASSTSIQTPKSSITLTLSCPTAACRGVSSANSVSVDAIELRVRNDVEDTIRQVFAEEVGGM</sequence>
<proteinExistence type="predicted"/>
<comment type="caution">
    <text evidence="2">The sequence shown here is derived from an EMBL/GenBank/DDBJ whole genome shotgun (WGS) entry which is preliminary data.</text>
</comment>
<accession>A0A4Y7SB76</accession>
<feature type="region of interest" description="Disordered" evidence="1">
    <location>
        <begin position="26"/>
        <end position="104"/>
    </location>
</feature>
<evidence type="ECO:0000256" key="1">
    <source>
        <dbReference type="SAM" id="MobiDB-lite"/>
    </source>
</evidence>
<protein>
    <submittedName>
        <fullName evidence="2">Uncharacterized protein</fullName>
    </submittedName>
</protein>
<organism evidence="2 3">
    <name type="scientific">Coprinellus micaceus</name>
    <name type="common">Glistening ink-cap mushroom</name>
    <name type="synonym">Coprinus micaceus</name>
    <dbReference type="NCBI Taxonomy" id="71717"/>
    <lineage>
        <taxon>Eukaryota</taxon>
        <taxon>Fungi</taxon>
        <taxon>Dikarya</taxon>
        <taxon>Basidiomycota</taxon>
        <taxon>Agaricomycotina</taxon>
        <taxon>Agaricomycetes</taxon>
        <taxon>Agaricomycetidae</taxon>
        <taxon>Agaricales</taxon>
        <taxon>Agaricineae</taxon>
        <taxon>Psathyrellaceae</taxon>
        <taxon>Coprinellus</taxon>
    </lineage>
</organism>
<dbReference type="AlphaFoldDB" id="A0A4Y7SB76"/>
<feature type="non-terminal residue" evidence="2">
    <location>
        <position position="181"/>
    </location>
</feature>
<gene>
    <name evidence="2" type="ORF">FA13DRAFT_1745765</name>
</gene>
<dbReference type="EMBL" id="QPFP01000252">
    <property type="protein sequence ID" value="TEB18450.1"/>
    <property type="molecule type" value="Genomic_DNA"/>
</dbReference>
<keyword evidence="3" id="KW-1185">Reference proteome</keyword>
<evidence type="ECO:0000313" key="3">
    <source>
        <dbReference type="Proteomes" id="UP000298030"/>
    </source>
</evidence>
<reference evidence="2 3" key="1">
    <citation type="journal article" date="2019" name="Nat. Ecol. Evol.">
        <title>Megaphylogeny resolves global patterns of mushroom evolution.</title>
        <authorList>
            <person name="Varga T."/>
            <person name="Krizsan K."/>
            <person name="Foldi C."/>
            <person name="Dima B."/>
            <person name="Sanchez-Garcia M."/>
            <person name="Sanchez-Ramirez S."/>
            <person name="Szollosi G.J."/>
            <person name="Szarkandi J.G."/>
            <person name="Papp V."/>
            <person name="Albert L."/>
            <person name="Andreopoulos W."/>
            <person name="Angelini C."/>
            <person name="Antonin V."/>
            <person name="Barry K.W."/>
            <person name="Bougher N.L."/>
            <person name="Buchanan P."/>
            <person name="Buyck B."/>
            <person name="Bense V."/>
            <person name="Catcheside P."/>
            <person name="Chovatia M."/>
            <person name="Cooper J."/>
            <person name="Damon W."/>
            <person name="Desjardin D."/>
            <person name="Finy P."/>
            <person name="Geml J."/>
            <person name="Haridas S."/>
            <person name="Hughes K."/>
            <person name="Justo A."/>
            <person name="Karasinski D."/>
            <person name="Kautmanova I."/>
            <person name="Kiss B."/>
            <person name="Kocsube S."/>
            <person name="Kotiranta H."/>
            <person name="LaButti K.M."/>
            <person name="Lechner B.E."/>
            <person name="Liimatainen K."/>
            <person name="Lipzen A."/>
            <person name="Lukacs Z."/>
            <person name="Mihaltcheva S."/>
            <person name="Morgado L.N."/>
            <person name="Niskanen T."/>
            <person name="Noordeloos M.E."/>
            <person name="Ohm R.A."/>
            <person name="Ortiz-Santana B."/>
            <person name="Ovrebo C."/>
            <person name="Racz N."/>
            <person name="Riley R."/>
            <person name="Savchenko A."/>
            <person name="Shiryaev A."/>
            <person name="Soop K."/>
            <person name="Spirin V."/>
            <person name="Szebenyi C."/>
            <person name="Tomsovsky M."/>
            <person name="Tulloss R.E."/>
            <person name="Uehling J."/>
            <person name="Grigoriev I.V."/>
            <person name="Vagvolgyi C."/>
            <person name="Papp T."/>
            <person name="Martin F.M."/>
            <person name="Miettinen O."/>
            <person name="Hibbett D.S."/>
            <person name="Nagy L.G."/>
        </authorList>
    </citation>
    <scope>NUCLEOTIDE SEQUENCE [LARGE SCALE GENOMIC DNA]</scope>
    <source>
        <strain evidence="2 3">FP101781</strain>
    </source>
</reference>
<feature type="compositionally biased region" description="Polar residues" evidence="1">
    <location>
        <begin position="93"/>
        <end position="103"/>
    </location>
</feature>
<evidence type="ECO:0000313" key="2">
    <source>
        <dbReference type="EMBL" id="TEB18450.1"/>
    </source>
</evidence>
<name>A0A4Y7SB76_COPMI</name>